<dbReference type="GO" id="GO:0032259">
    <property type="term" value="P:methylation"/>
    <property type="evidence" value="ECO:0007669"/>
    <property type="project" value="UniProtKB-KW"/>
</dbReference>
<dbReference type="GO" id="GO:0009007">
    <property type="term" value="F:site-specific DNA-methyltransferase (adenine-specific) activity"/>
    <property type="evidence" value="ECO:0007669"/>
    <property type="project" value="InterPro"/>
</dbReference>
<keyword evidence="1" id="KW-0808">Transferase</keyword>
<reference evidence="1 2" key="1">
    <citation type="submission" date="2018-07" db="EMBL/GenBank/DDBJ databases">
        <title>Genome sequences of six Lactobacillus spp. isolated from bumble bee guts.</title>
        <authorList>
            <person name="Motta E.V.S."/>
            <person name="Moran N.A."/>
        </authorList>
    </citation>
    <scope>NUCLEOTIDE SEQUENCE [LARGE SCALE GENOMIC DNA]</scope>
    <source>
        <strain evidence="1 2">LV-8.1</strain>
    </source>
</reference>
<keyword evidence="1" id="KW-0489">Methyltransferase</keyword>
<sequence>MTSTLFNKKVGYSSKKEDWETPQYLFDRLNEKYNFKWDLAANDDNAKCANYITELENSLNVEWASLKGNLFLNPPYNRDLKMWVKKAYETSLKRDESIVLLIPSRTDTSYWHDYIFNKAKIKFLRGRLKFEINGVAGQPAPFPSAIIEFGRKQK</sequence>
<dbReference type="GO" id="GO:0003677">
    <property type="term" value="F:DNA binding"/>
    <property type="evidence" value="ECO:0007669"/>
    <property type="project" value="InterPro"/>
</dbReference>
<protein>
    <submittedName>
        <fullName evidence="1">Adenine methyltransferase</fullName>
    </submittedName>
</protein>
<dbReference type="AlphaFoldDB" id="A0A3R6YIZ2"/>
<dbReference type="EMBL" id="QOCS01000014">
    <property type="protein sequence ID" value="RHW46105.1"/>
    <property type="molecule type" value="Genomic_DNA"/>
</dbReference>
<dbReference type="Proteomes" id="UP000284822">
    <property type="component" value="Unassembled WGS sequence"/>
</dbReference>
<comment type="caution">
    <text evidence="1">The sequence shown here is derived from an EMBL/GenBank/DDBJ whole genome shotgun (WGS) entry which is preliminary data.</text>
</comment>
<dbReference type="RefSeq" id="WP_118910952.1">
    <property type="nucleotide sequence ID" value="NZ_QOCS01000014.1"/>
</dbReference>
<dbReference type="Pfam" id="PF05869">
    <property type="entry name" value="Dam"/>
    <property type="match status" value="1"/>
</dbReference>
<dbReference type="InterPro" id="IPR008593">
    <property type="entry name" value="Dam_MeTrfase"/>
</dbReference>
<name>A0A3R6YIZ2_9LACO</name>
<evidence type="ECO:0000313" key="2">
    <source>
        <dbReference type="Proteomes" id="UP000284822"/>
    </source>
</evidence>
<organism evidence="1 2">
    <name type="scientific">Bombilactobacillus bombi</name>
    <dbReference type="NCBI Taxonomy" id="1303590"/>
    <lineage>
        <taxon>Bacteria</taxon>
        <taxon>Bacillati</taxon>
        <taxon>Bacillota</taxon>
        <taxon>Bacilli</taxon>
        <taxon>Lactobacillales</taxon>
        <taxon>Lactobacillaceae</taxon>
        <taxon>Bombilactobacillus</taxon>
    </lineage>
</organism>
<gene>
    <name evidence="1" type="ORF">DS832_07080</name>
</gene>
<accession>A0A3R6YIZ2</accession>
<dbReference type="GO" id="GO:0009307">
    <property type="term" value="P:DNA restriction-modification system"/>
    <property type="evidence" value="ECO:0007669"/>
    <property type="project" value="InterPro"/>
</dbReference>
<proteinExistence type="predicted"/>
<evidence type="ECO:0000313" key="1">
    <source>
        <dbReference type="EMBL" id="RHW46105.1"/>
    </source>
</evidence>